<reference evidence="1 2" key="1">
    <citation type="submission" date="2021-05" db="EMBL/GenBank/DDBJ databases">
        <title>A Polyphasic approach of four new species of the genus Ohtaekwangia: Ohtaekwangia histidinii sp. nov., Ohtaekwangia cretensis sp. nov., Ohtaekwangia indiensis sp. nov., Ohtaekwangia reichenbachii sp. nov. from diverse environment.</title>
        <authorList>
            <person name="Octaviana S."/>
        </authorList>
    </citation>
    <scope>NUCLEOTIDE SEQUENCE [LARGE SCALE GENOMIC DNA]</scope>
    <source>
        <strain evidence="1 2">PWU5</strain>
    </source>
</reference>
<name>A0AAP2DX52_9BACT</name>
<dbReference type="EMBL" id="JAHESE010000003">
    <property type="protein sequence ID" value="MBT1707793.1"/>
    <property type="molecule type" value="Genomic_DNA"/>
</dbReference>
<sequence>MKMVKTANGIKKIDDWNPDLIPGQLKPILQQHRATLVNKLIQGELNTYIDYKFSSRASVGQLEKIRNSLDLLKDDGIDPVLYGPIFQAVLHNDFTNLDNALFYREIDATISTRLLRPHTFEKGQHMFSQQ</sequence>
<dbReference type="Proteomes" id="UP001319080">
    <property type="component" value="Unassembled WGS sequence"/>
</dbReference>
<proteinExistence type="predicted"/>
<evidence type="ECO:0000313" key="2">
    <source>
        <dbReference type="Proteomes" id="UP001319080"/>
    </source>
</evidence>
<dbReference type="AlphaFoldDB" id="A0AAP2DX52"/>
<dbReference type="RefSeq" id="WP_254083383.1">
    <property type="nucleotide sequence ID" value="NZ_JAHESE010000003.1"/>
</dbReference>
<accession>A0AAP2DX52</accession>
<organism evidence="1 2">
    <name type="scientific">Dawidia cretensis</name>
    <dbReference type="NCBI Taxonomy" id="2782350"/>
    <lineage>
        <taxon>Bacteria</taxon>
        <taxon>Pseudomonadati</taxon>
        <taxon>Bacteroidota</taxon>
        <taxon>Cytophagia</taxon>
        <taxon>Cytophagales</taxon>
        <taxon>Chryseotaleaceae</taxon>
        <taxon>Dawidia</taxon>
    </lineage>
</organism>
<protein>
    <submittedName>
        <fullName evidence="1">Uncharacterized protein</fullName>
    </submittedName>
</protein>
<keyword evidence="2" id="KW-1185">Reference proteome</keyword>
<comment type="caution">
    <text evidence="1">The sequence shown here is derived from an EMBL/GenBank/DDBJ whole genome shotgun (WGS) entry which is preliminary data.</text>
</comment>
<gene>
    <name evidence="1" type="ORF">KK062_06155</name>
</gene>
<evidence type="ECO:0000313" key="1">
    <source>
        <dbReference type="EMBL" id="MBT1707793.1"/>
    </source>
</evidence>